<dbReference type="InterPro" id="IPR011006">
    <property type="entry name" value="CheY-like_superfamily"/>
</dbReference>
<dbReference type="SMART" id="SM00448">
    <property type="entry name" value="REC"/>
    <property type="match status" value="1"/>
</dbReference>
<evidence type="ECO:0000256" key="5">
    <source>
        <dbReference type="ARBA" id="ARBA00023163"/>
    </source>
</evidence>
<evidence type="ECO:0000259" key="8">
    <source>
        <dbReference type="PROSITE" id="PS50110"/>
    </source>
</evidence>
<dbReference type="CDD" id="cd00009">
    <property type="entry name" value="AAA"/>
    <property type="match status" value="1"/>
</dbReference>
<dbReference type="SUPFAM" id="SSF52172">
    <property type="entry name" value="CheY-like"/>
    <property type="match status" value="1"/>
</dbReference>
<comment type="caution">
    <text evidence="9">The sequence shown here is derived from an EMBL/GenBank/DDBJ whole genome shotgun (WGS) entry which is preliminary data.</text>
</comment>
<reference evidence="9 10" key="1">
    <citation type="submission" date="2024-06" db="EMBL/GenBank/DDBJ databases">
        <authorList>
            <person name="Li F."/>
        </authorList>
    </citation>
    <scope>NUCLEOTIDE SEQUENCE [LARGE SCALE GENOMIC DNA]</scope>
    <source>
        <strain evidence="9 10">GXAS 311</strain>
    </source>
</reference>
<dbReference type="SMART" id="SM00382">
    <property type="entry name" value="AAA"/>
    <property type="match status" value="1"/>
</dbReference>
<keyword evidence="6" id="KW-0597">Phosphoprotein</keyword>
<keyword evidence="10" id="KW-1185">Reference proteome</keyword>
<accession>A0ABV2BUL2</accession>
<dbReference type="InterPro" id="IPR001789">
    <property type="entry name" value="Sig_transdc_resp-reg_receiver"/>
</dbReference>
<dbReference type="PANTHER" id="PTHR32071">
    <property type="entry name" value="TRANSCRIPTIONAL REGULATORY PROTEIN"/>
    <property type="match status" value="1"/>
</dbReference>
<dbReference type="Gene3D" id="1.10.8.60">
    <property type="match status" value="1"/>
</dbReference>
<dbReference type="InterPro" id="IPR058031">
    <property type="entry name" value="AAA_lid_NorR"/>
</dbReference>
<dbReference type="PROSITE" id="PS00676">
    <property type="entry name" value="SIGMA54_INTERACT_2"/>
    <property type="match status" value="1"/>
</dbReference>
<dbReference type="PRINTS" id="PR01590">
    <property type="entry name" value="HTHFIS"/>
</dbReference>
<evidence type="ECO:0000313" key="9">
    <source>
        <dbReference type="EMBL" id="MET1255602.1"/>
    </source>
</evidence>
<dbReference type="InterPro" id="IPR002078">
    <property type="entry name" value="Sigma_54_int"/>
</dbReference>
<sequence length="454" mass="51068">MNSTQKINILLIEDETEQRQILKSILIEQHYQVSDVGNGEQGIKLIQQQTFDIVISDWKLPGVDGVDVLNTLKQYSPLSSFILITAHGDASHAIATIRAGADDYLLKPFDKTTLLFTIKKQLYAQSVERENQTLKQQLKQRKQLVDIIGRSPLMNQLFQRIEKAAPTNATIMINGESGTGKELAARAIHQLSSRSNSAFIPVNCAAIPESLAESELFGVEKGAFTGATRNRPGVLEAANGGTIFLDEIGELPLLMQSKLLRFLQEGTINRVGSTAQQKLDVRVVSATNRNLILEIEKGNFREDLYYRLNVIPVTIPPLRNRPEDILPLIEHFIQQCCDENNILIRQLSKPAIKLLLSYHWPGNVRELKNIIERSVLLSSEEIISVEEISGLEFEKPNQSSSYLLPENGLNWEDHEKDCLLQSLAYCNNNKTQAAKLLGLNYKAFLYRLEKYSIC</sequence>
<dbReference type="Gene3D" id="1.10.10.60">
    <property type="entry name" value="Homeodomain-like"/>
    <property type="match status" value="1"/>
</dbReference>
<dbReference type="Pfam" id="PF00158">
    <property type="entry name" value="Sigma54_activat"/>
    <property type="match status" value="1"/>
</dbReference>
<dbReference type="SUPFAM" id="SSF46689">
    <property type="entry name" value="Homeodomain-like"/>
    <property type="match status" value="1"/>
</dbReference>
<evidence type="ECO:0000313" key="10">
    <source>
        <dbReference type="Proteomes" id="UP001548189"/>
    </source>
</evidence>
<proteinExistence type="predicted"/>
<keyword evidence="4" id="KW-0238">DNA-binding</keyword>
<evidence type="ECO:0000256" key="3">
    <source>
        <dbReference type="ARBA" id="ARBA00023015"/>
    </source>
</evidence>
<dbReference type="InterPro" id="IPR025943">
    <property type="entry name" value="Sigma_54_int_dom_ATP-bd_2"/>
</dbReference>
<dbReference type="SUPFAM" id="SSF52540">
    <property type="entry name" value="P-loop containing nucleoside triphosphate hydrolases"/>
    <property type="match status" value="1"/>
</dbReference>
<feature type="domain" description="Response regulatory" evidence="8">
    <location>
        <begin position="8"/>
        <end position="122"/>
    </location>
</feature>
<evidence type="ECO:0000256" key="1">
    <source>
        <dbReference type="ARBA" id="ARBA00022741"/>
    </source>
</evidence>
<evidence type="ECO:0000256" key="2">
    <source>
        <dbReference type="ARBA" id="ARBA00022840"/>
    </source>
</evidence>
<keyword evidence="1" id="KW-0547">Nucleotide-binding</keyword>
<dbReference type="Pfam" id="PF25601">
    <property type="entry name" value="AAA_lid_14"/>
    <property type="match status" value="1"/>
</dbReference>
<evidence type="ECO:0000259" key="7">
    <source>
        <dbReference type="PROSITE" id="PS50045"/>
    </source>
</evidence>
<gene>
    <name evidence="9" type="ORF">ABVT43_10735</name>
</gene>
<dbReference type="PANTHER" id="PTHR32071:SF117">
    <property type="entry name" value="PTS-DEPENDENT DIHYDROXYACETONE KINASE OPERON REGULATORY PROTEIN-RELATED"/>
    <property type="match status" value="1"/>
</dbReference>
<feature type="modified residue" description="4-aspartylphosphate" evidence="6">
    <location>
        <position position="57"/>
    </location>
</feature>
<keyword evidence="5" id="KW-0804">Transcription</keyword>
<dbReference type="Gene3D" id="3.40.50.300">
    <property type="entry name" value="P-loop containing nucleotide triphosphate hydrolases"/>
    <property type="match status" value="1"/>
</dbReference>
<evidence type="ECO:0000256" key="6">
    <source>
        <dbReference type="PROSITE-ProRule" id="PRU00169"/>
    </source>
</evidence>
<dbReference type="InterPro" id="IPR025944">
    <property type="entry name" value="Sigma_54_int_dom_CS"/>
</dbReference>
<dbReference type="PROSITE" id="PS00688">
    <property type="entry name" value="SIGMA54_INTERACT_3"/>
    <property type="match status" value="1"/>
</dbReference>
<evidence type="ECO:0000256" key="4">
    <source>
        <dbReference type="ARBA" id="ARBA00023125"/>
    </source>
</evidence>
<keyword evidence="2" id="KW-0067">ATP-binding</keyword>
<dbReference type="Gene3D" id="3.40.50.2300">
    <property type="match status" value="1"/>
</dbReference>
<protein>
    <submittedName>
        <fullName evidence="9">Sigma-54 dependent transcriptional regulator</fullName>
    </submittedName>
</protein>
<feature type="domain" description="Sigma-54 factor interaction" evidence="7">
    <location>
        <begin position="147"/>
        <end position="376"/>
    </location>
</feature>
<dbReference type="EMBL" id="JBEVCJ010000011">
    <property type="protein sequence ID" value="MET1255602.1"/>
    <property type="molecule type" value="Genomic_DNA"/>
</dbReference>
<dbReference type="Pfam" id="PF02954">
    <property type="entry name" value="HTH_8"/>
    <property type="match status" value="1"/>
</dbReference>
<dbReference type="InterPro" id="IPR009057">
    <property type="entry name" value="Homeodomain-like_sf"/>
</dbReference>
<dbReference type="RefSeq" id="WP_353896186.1">
    <property type="nucleotide sequence ID" value="NZ_JBEVCJ010000011.1"/>
</dbReference>
<keyword evidence="3" id="KW-0805">Transcription regulation</keyword>
<dbReference type="CDD" id="cd00156">
    <property type="entry name" value="REC"/>
    <property type="match status" value="1"/>
</dbReference>
<dbReference type="Pfam" id="PF00072">
    <property type="entry name" value="Response_reg"/>
    <property type="match status" value="1"/>
</dbReference>
<dbReference type="PROSITE" id="PS50045">
    <property type="entry name" value="SIGMA54_INTERACT_4"/>
    <property type="match status" value="1"/>
</dbReference>
<dbReference type="InterPro" id="IPR002197">
    <property type="entry name" value="HTH_Fis"/>
</dbReference>
<name>A0ABV2BUL2_9GAMM</name>
<dbReference type="InterPro" id="IPR003593">
    <property type="entry name" value="AAA+_ATPase"/>
</dbReference>
<dbReference type="PROSITE" id="PS50110">
    <property type="entry name" value="RESPONSE_REGULATORY"/>
    <property type="match status" value="1"/>
</dbReference>
<dbReference type="InterPro" id="IPR027417">
    <property type="entry name" value="P-loop_NTPase"/>
</dbReference>
<organism evidence="9 10">
    <name type="scientific">Aliikangiella maris</name>
    <dbReference type="NCBI Taxonomy" id="3162458"/>
    <lineage>
        <taxon>Bacteria</taxon>
        <taxon>Pseudomonadati</taxon>
        <taxon>Pseudomonadota</taxon>
        <taxon>Gammaproteobacteria</taxon>
        <taxon>Oceanospirillales</taxon>
        <taxon>Pleioneaceae</taxon>
        <taxon>Aliikangiella</taxon>
    </lineage>
</organism>
<dbReference type="Proteomes" id="UP001548189">
    <property type="component" value="Unassembled WGS sequence"/>
</dbReference>